<dbReference type="Pfam" id="PF13966">
    <property type="entry name" value="zf-RVT"/>
    <property type="match status" value="1"/>
</dbReference>
<sequence>MESIYESQILSKSSSRCKKGEYWTVTDVEIHDENKIKVEEHIGWKINSGNCSFWWDDWLGGATLANSTTDISSLNNATIAHFLVNGKWNERKLRLQVPPLLIPSILNTKVQLVKGVKDSAIWKITKAGNFTCKSAWEICRKKKDTTIINSQLWHQHIHFKMSFRLWRAIRHKFPTNETLANFGVELVKCYCCIQQGWDEIEHIFIQGNFAGHIWKFFADSLG</sequence>
<keyword evidence="3" id="KW-1185">Reference proteome</keyword>
<evidence type="ECO:0000313" key="2">
    <source>
        <dbReference type="EMBL" id="WMV32837.1"/>
    </source>
</evidence>
<proteinExistence type="predicted"/>
<dbReference type="Proteomes" id="UP001234989">
    <property type="component" value="Chromosome 6"/>
</dbReference>
<feature type="domain" description="Reverse transcriptase zinc-binding" evidence="1">
    <location>
        <begin position="130"/>
        <end position="214"/>
    </location>
</feature>
<gene>
    <name evidence="2" type="ORF">MTR67_026222</name>
</gene>
<reference evidence="2" key="1">
    <citation type="submission" date="2023-08" db="EMBL/GenBank/DDBJ databases">
        <title>A de novo genome assembly of Solanum verrucosum Schlechtendal, a Mexican diploid species geographically isolated from the other diploid A-genome species in potato relatives.</title>
        <authorList>
            <person name="Hosaka K."/>
        </authorList>
    </citation>
    <scope>NUCLEOTIDE SEQUENCE</scope>
    <source>
        <tissue evidence="2">Young leaves</tissue>
    </source>
</reference>
<organism evidence="2 3">
    <name type="scientific">Solanum verrucosum</name>
    <dbReference type="NCBI Taxonomy" id="315347"/>
    <lineage>
        <taxon>Eukaryota</taxon>
        <taxon>Viridiplantae</taxon>
        <taxon>Streptophyta</taxon>
        <taxon>Embryophyta</taxon>
        <taxon>Tracheophyta</taxon>
        <taxon>Spermatophyta</taxon>
        <taxon>Magnoliopsida</taxon>
        <taxon>eudicotyledons</taxon>
        <taxon>Gunneridae</taxon>
        <taxon>Pentapetalae</taxon>
        <taxon>asterids</taxon>
        <taxon>lamiids</taxon>
        <taxon>Solanales</taxon>
        <taxon>Solanaceae</taxon>
        <taxon>Solanoideae</taxon>
        <taxon>Solaneae</taxon>
        <taxon>Solanum</taxon>
    </lineage>
</organism>
<evidence type="ECO:0000313" key="3">
    <source>
        <dbReference type="Proteomes" id="UP001234989"/>
    </source>
</evidence>
<protein>
    <recommendedName>
        <fullName evidence="1">Reverse transcriptase zinc-binding domain-containing protein</fullName>
    </recommendedName>
</protein>
<dbReference type="InterPro" id="IPR026960">
    <property type="entry name" value="RVT-Znf"/>
</dbReference>
<accession>A0AAF0R2J6</accession>
<evidence type="ECO:0000259" key="1">
    <source>
        <dbReference type="Pfam" id="PF13966"/>
    </source>
</evidence>
<name>A0AAF0R2J6_SOLVR</name>
<dbReference type="AlphaFoldDB" id="A0AAF0R2J6"/>
<dbReference type="EMBL" id="CP133617">
    <property type="protein sequence ID" value="WMV32837.1"/>
    <property type="molecule type" value="Genomic_DNA"/>
</dbReference>